<dbReference type="PANTHER" id="PTHR23282:SF146">
    <property type="entry name" value="RT07201P-RELATED"/>
    <property type="match status" value="1"/>
</dbReference>
<reference evidence="6 7" key="1">
    <citation type="submission" date="2020-06" db="EMBL/GenBank/DDBJ databases">
        <authorList>
            <person name="Li R."/>
            <person name="Bekaert M."/>
        </authorList>
    </citation>
    <scope>NUCLEOTIDE SEQUENCE [LARGE SCALE GENOMIC DNA]</scope>
    <source>
        <strain evidence="7">wild</strain>
    </source>
</reference>
<evidence type="ECO:0000259" key="5">
    <source>
        <dbReference type="PROSITE" id="PS50060"/>
    </source>
</evidence>
<feature type="domain" description="MAM" evidence="5">
    <location>
        <begin position="26"/>
        <end position="189"/>
    </location>
</feature>
<evidence type="ECO:0000313" key="6">
    <source>
        <dbReference type="EMBL" id="CAC5411495.1"/>
    </source>
</evidence>
<dbReference type="OrthoDB" id="412155at2759"/>
<evidence type="ECO:0000256" key="1">
    <source>
        <dbReference type="ARBA" id="ARBA00022737"/>
    </source>
</evidence>
<feature type="domain" description="MAM" evidence="5">
    <location>
        <begin position="196"/>
        <end position="359"/>
    </location>
</feature>
<dbReference type="GO" id="GO:0016020">
    <property type="term" value="C:membrane"/>
    <property type="evidence" value="ECO:0007669"/>
    <property type="project" value="InterPro"/>
</dbReference>
<feature type="compositionally biased region" description="Polar residues" evidence="3">
    <location>
        <begin position="49"/>
        <end position="60"/>
    </location>
</feature>
<dbReference type="Proteomes" id="UP000507470">
    <property type="component" value="Unassembled WGS sequence"/>
</dbReference>
<dbReference type="Gene3D" id="2.60.120.200">
    <property type="match status" value="4"/>
</dbReference>
<dbReference type="InterPro" id="IPR000998">
    <property type="entry name" value="MAM_dom"/>
</dbReference>
<name>A0A6J8DUF4_MYTCO</name>
<dbReference type="PROSITE" id="PS50060">
    <property type="entry name" value="MAM_2"/>
    <property type="match status" value="4"/>
</dbReference>
<evidence type="ECO:0000256" key="2">
    <source>
        <dbReference type="ARBA" id="ARBA00023157"/>
    </source>
</evidence>
<keyword evidence="4" id="KW-0732">Signal</keyword>
<dbReference type="FunFam" id="2.60.120.200:FF:000182">
    <property type="entry name" value="MAM and LDL-receptor class A domain-containing protein 1"/>
    <property type="match status" value="3"/>
</dbReference>
<keyword evidence="1" id="KW-0677">Repeat</keyword>
<dbReference type="CDD" id="cd06263">
    <property type="entry name" value="MAM"/>
    <property type="match status" value="4"/>
</dbReference>
<organism evidence="6 7">
    <name type="scientific">Mytilus coruscus</name>
    <name type="common">Sea mussel</name>
    <dbReference type="NCBI Taxonomy" id="42192"/>
    <lineage>
        <taxon>Eukaryota</taxon>
        <taxon>Metazoa</taxon>
        <taxon>Spiralia</taxon>
        <taxon>Lophotrochozoa</taxon>
        <taxon>Mollusca</taxon>
        <taxon>Bivalvia</taxon>
        <taxon>Autobranchia</taxon>
        <taxon>Pteriomorphia</taxon>
        <taxon>Mytilida</taxon>
        <taxon>Mytiloidea</taxon>
        <taxon>Mytilidae</taxon>
        <taxon>Mytilinae</taxon>
        <taxon>Mytilus</taxon>
    </lineage>
</organism>
<evidence type="ECO:0000313" key="7">
    <source>
        <dbReference type="Proteomes" id="UP000507470"/>
    </source>
</evidence>
<feature type="domain" description="MAM" evidence="5">
    <location>
        <begin position="363"/>
        <end position="527"/>
    </location>
</feature>
<dbReference type="AlphaFoldDB" id="A0A6J8DUF4"/>
<dbReference type="EMBL" id="CACVKT020007867">
    <property type="protein sequence ID" value="CAC5411495.1"/>
    <property type="molecule type" value="Genomic_DNA"/>
</dbReference>
<dbReference type="PANTHER" id="PTHR23282">
    <property type="entry name" value="APICAL ENDOSOMAL GLYCOPROTEIN PRECURSOR"/>
    <property type="match status" value="1"/>
</dbReference>
<dbReference type="Pfam" id="PF00629">
    <property type="entry name" value="MAM"/>
    <property type="match status" value="4"/>
</dbReference>
<dbReference type="SUPFAM" id="SSF49899">
    <property type="entry name" value="Concanavalin A-like lectins/glucanases"/>
    <property type="match status" value="4"/>
</dbReference>
<proteinExistence type="predicted"/>
<keyword evidence="7" id="KW-1185">Reference proteome</keyword>
<dbReference type="PRINTS" id="PR00020">
    <property type="entry name" value="MAMDOMAIN"/>
</dbReference>
<evidence type="ECO:0000256" key="3">
    <source>
        <dbReference type="SAM" id="MobiDB-lite"/>
    </source>
</evidence>
<sequence length="902" mass="101354">MAIFLLMKLIGIILVLLNFVDPCVSTPCTFENSNICGYKQDQKDDFDWTRSTGETPSTDTGPEHDHTKKSDTGYYMHIEASSPRLQGDKARLVSLEQSSSSSDRCVKFWYHMYGQDTGTLNVYLQTNGILGKPVWWKTGEQGNTWRLGEFDIPAKSGRVSLVFEGIRGLGYLGDIALDDVDIKKGPCSPGNQKKSLSCDFESFNICGYTEDKTDDFDWTRTSGRTPSPSTGPADDHTFGSFKGHYIHIETSDPRQLGHTARLISPIVSRPRDEGCLQFWYHMYGSHIGTLNVYVKSNGRLGSVIWTKKGDRGNGWIRGEFSLPKISRNFQIVFEGIRGAGYQGDIAIDDVKFMTDSCARRNSVNCDFESSDICQFEQDSSDDFDWTRQTGETASVDTGPENDHTYKKENTGFFMFIETSSPRVTGDIARLMTPEQPSPSSDLCVQFWYHMYGQTISKLNVYLKQKKNLGNAIWSKAGDQGKKWLLGEIEVPANFGRFHIVFEGFVGSDYHGDIAIDDIHMKQGGCYSGKSGNCTFESGLCSWTNAVGSNDDFDWSVGKGGTQRNDAGPFVDHTYQNKTGKYLYAECSSPQSLGNVASIRSTRLAPTNGTCVGFWYHMDGDHIGKLSVSVHVKGSRSPVIWKLKGRQGHKWNLGQISIASALHYRLLINVTCGKGLKGDIGIDDVIVDNTQSCSVLPKKAVQEWHLIFLGKSGNGDSIYDKWRKQTPSICTISKNCLPENEEISIFNVKSKHHLKSPIIDNWATSNIKQVKLELYKEKVLVMSMIFDGTNTNNINWFSSKNLINSSYDDLYGDGCFFKYQLNLWYAYSFMTFQDGHPCDTYAKGWFAVIDKEYSSSSSYPSTCLHMKQQQYPVFAYAEYNHKARWFDKSYGLADTLAIMVKRI</sequence>
<evidence type="ECO:0000256" key="4">
    <source>
        <dbReference type="SAM" id="SignalP"/>
    </source>
</evidence>
<feature type="compositionally biased region" description="Basic and acidic residues" evidence="3">
    <location>
        <begin position="61"/>
        <end position="70"/>
    </location>
</feature>
<feature type="region of interest" description="Disordered" evidence="3">
    <location>
        <begin position="47"/>
        <end position="70"/>
    </location>
</feature>
<accession>A0A6J8DUF4</accession>
<dbReference type="InterPro" id="IPR051560">
    <property type="entry name" value="MAM_domain-containing"/>
</dbReference>
<dbReference type="SMART" id="SM00137">
    <property type="entry name" value="MAM"/>
    <property type="match status" value="4"/>
</dbReference>
<gene>
    <name evidence="6" type="ORF">MCOR_44580</name>
</gene>
<dbReference type="InterPro" id="IPR013320">
    <property type="entry name" value="ConA-like_dom_sf"/>
</dbReference>
<keyword evidence="2" id="KW-1015">Disulfide bond</keyword>
<feature type="signal peptide" evidence="4">
    <location>
        <begin position="1"/>
        <end position="25"/>
    </location>
</feature>
<feature type="chain" id="PRO_5027052228" description="MAM domain-containing protein" evidence="4">
    <location>
        <begin position="26"/>
        <end position="902"/>
    </location>
</feature>
<feature type="domain" description="MAM" evidence="5">
    <location>
        <begin position="531"/>
        <end position="694"/>
    </location>
</feature>
<dbReference type="PROSITE" id="PS00740">
    <property type="entry name" value="MAM_1"/>
    <property type="match status" value="1"/>
</dbReference>
<protein>
    <recommendedName>
        <fullName evidence="5">MAM domain-containing protein</fullName>
    </recommendedName>
</protein>